<evidence type="ECO:0000313" key="1">
    <source>
        <dbReference type="EMBL" id="KAJ9076964.1"/>
    </source>
</evidence>
<protein>
    <submittedName>
        <fullName evidence="1">Uncharacterized protein</fullName>
    </submittedName>
</protein>
<dbReference type="EMBL" id="QTSX02002232">
    <property type="protein sequence ID" value="KAJ9076964.1"/>
    <property type="molecule type" value="Genomic_DNA"/>
</dbReference>
<keyword evidence="2" id="KW-1185">Reference proteome</keyword>
<comment type="caution">
    <text evidence="1">The sequence shown here is derived from an EMBL/GenBank/DDBJ whole genome shotgun (WGS) entry which is preliminary data.</text>
</comment>
<evidence type="ECO:0000313" key="2">
    <source>
        <dbReference type="Proteomes" id="UP001165960"/>
    </source>
</evidence>
<dbReference type="Proteomes" id="UP001165960">
    <property type="component" value="Unassembled WGS sequence"/>
</dbReference>
<proteinExistence type="predicted"/>
<sequence length="127" mass="13849">METFLGSNLLKIDNYSSLETWARELESNPKPRFLWAAEPVDRGTACLRFPGIEPPQADTKHIDPCGRKSQTKGIIAPNGGLITAPNGGTELATISLMNLKSMPTTNQEQTQERGMGLRPGPMTLTPK</sequence>
<organism evidence="1 2">
    <name type="scientific">Entomophthora muscae</name>
    <dbReference type="NCBI Taxonomy" id="34485"/>
    <lineage>
        <taxon>Eukaryota</taxon>
        <taxon>Fungi</taxon>
        <taxon>Fungi incertae sedis</taxon>
        <taxon>Zoopagomycota</taxon>
        <taxon>Entomophthoromycotina</taxon>
        <taxon>Entomophthoromycetes</taxon>
        <taxon>Entomophthorales</taxon>
        <taxon>Entomophthoraceae</taxon>
        <taxon>Entomophthora</taxon>
    </lineage>
</organism>
<accession>A0ACC2TQV5</accession>
<reference evidence="1" key="1">
    <citation type="submission" date="2022-04" db="EMBL/GenBank/DDBJ databases">
        <title>Genome of the entomopathogenic fungus Entomophthora muscae.</title>
        <authorList>
            <person name="Elya C."/>
            <person name="Lovett B.R."/>
            <person name="Lee E."/>
            <person name="Macias A.M."/>
            <person name="Hajek A.E."/>
            <person name="De Bivort B.L."/>
            <person name="Kasson M.T."/>
            <person name="De Fine Licht H.H."/>
            <person name="Stajich J.E."/>
        </authorList>
    </citation>
    <scope>NUCLEOTIDE SEQUENCE</scope>
    <source>
        <strain evidence="1">Berkeley</strain>
    </source>
</reference>
<name>A0ACC2TQV5_9FUNG</name>
<gene>
    <name evidence="1" type="ORF">DSO57_1021305</name>
</gene>